<sequence>MSTPASFRHAGTFLSLAVILSSGTPSVRGSLTASDEAVLLEKHREFRKGVGAANMEAMTWNSELATLAQAWAETCTTSHGGTSGSSAFGGDIGQNIYKTSGSSVGDYNSVVQAWYDEVEFYNYNSASCQSGRMCTHYTQLVWAESEAVGCGAHTCSGDGTYVVCNYGPGGNAAGTKPFKTGQPCSLCGRGAGWCEDDFCVDCPAKNCTCPMECRNCGVKDAAECQCGCKDGWDGLDCSVVCRDWHKNCGKSPGWPTTQYCTDATVGEVVTAQCRVLCQQCDVVTDTWGPDVCCEGKLCENSGYLNTTQDDCGCVCPEGYTGDNCENGATAVPVMSATWNLGLLFLLMLLN</sequence>
<evidence type="ECO:0000313" key="4">
    <source>
        <dbReference type="RefSeq" id="XP_019625566.1"/>
    </source>
</evidence>
<dbReference type="PRINTS" id="PR00837">
    <property type="entry name" value="V5TPXLIKE"/>
</dbReference>
<dbReference type="RefSeq" id="XP_019625566.1">
    <property type="nucleotide sequence ID" value="XM_019770007.1"/>
</dbReference>
<dbReference type="GeneID" id="109470905"/>
<name>A0A6P4Z7F4_BRABE</name>
<dbReference type="AlphaFoldDB" id="A0A6P4Z7F4"/>
<dbReference type="InterPro" id="IPR014044">
    <property type="entry name" value="CAP_dom"/>
</dbReference>
<reference evidence="4" key="1">
    <citation type="submission" date="2025-08" db="UniProtKB">
        <authorList>
            <consortium name="RefSeq"/>
        </authorList>
    </citation>
    <scope>IDENTIFICATION</scope>
    <source>
        <tissue evidence="4">Gonad</tissue>
    </source>
</reference>
<dbReference type="PROSITE" id="PS01186">
    <property type="entry name" value="EGF_2"/>
    <property type="match status" value="1"/>
</dbReference>
<keyword evidence="1" id="KW-0732">Signal</keyword>
<feature type="signal peptide" evidence="1">
    <location>
        <begin position="1"/>
        <end position="29"/>
    </location>
</feature>
<keyword evidence="3" id="KW-1185">Reference proteome</keyword>
<dbReference type="SMART" id="SM00198">
    <property type="entry name" value="SCP"/>
    <property type="match status" value="1"/>
</dbReference>
<evidence type="ECO:0000313" key="3">
    <source>
        <dbReference type="Proteomes" id="UP000515135"/>
    </source>
</evidence>
<feature type="domain" description="EGF-like" evidence="2">
    <location>
        <begin position="313"/>
        <end position="324"/>
    </location>
</feature>
<accession>A0A6P4Z7F4</accession>
<dbReference type="InterPro" id="IPR035940">
    <property type="entry name" value="CAP_sf"/>
</dbReference>
<dbReference type="Gene3D" id="3.40.33.10">
    <property type="entry name" value="CAP"/>
    <property type="match status" value="1"/>
</dbReference>
<evidence type="ECO:0000256" key="1">
    <source>
        <dbReference type="SAM" id="SignalP"/>
    </source>
</evidence>
<dbReference type="InterPro" id="IPR000742">
    <property type="entry name" value="EGF"/>
</dbReference>
<dbReference type="Pfam" id="PF00188">
    <property type="entry name" value="CAP"/>
    <property type="match status" value="1"/>
</dbReference>
<feature type="chain" id="PRO_5028251780" evidence="1">
    <location>
        <begin position="30"/>
        <end position="350"/>
    </location>
</feature>
<organism evidence="3 4">
    <name type="scientific">Branchiostoma belcheri</name>
    <name type="common">Amphioxus</name>
    <dbReference type="NCBI Taxonomy" id="7741"/>
    <lineage>
        <taxon>Eukaryota</taxon>
        <taxon>Metazoa</taxon>
        <taxon>Chordata</taxon>
        <taxon>Cephalochordata</taxon>
        <taxon>Leptocardii</taxon>
        <taxon>Amphioxiformes</taxon>
        <taxon>Branchiostomatidae</taxon>
        <taxon>Branchiostoma</taxon>
    </lineage>
</organism>
<dbReference type="InterPro" id="IPR001283">
    <property type="entry name" value="CRISP-related"/>
</dbReference>
<dbReference type="PANTHER" id="PTHR10334">
    <property type="entry name" value="CYSTEINE-RICH SECRETORY PROTEIN-RELATED"/>
    <property type="match status" value="1"/>
</dbReference>
<dbReference type="SUPFAM" id="SSF55797">
    <property type="entry name" value="PR-1-like"/>
    <property type="match status" value="1"/>
</dbReference>
<proteinExistence type="predicted"/>
<dbReference type="KEGG" id="bbel:109470905"/>
<protein>
    <submittedName>
        <fullName evidence="4">Cysteine-rich venom protein latisemin-like</fullName>
    </submittedName>
</protein>
<dbReference type="OrthoDB" id="10059264at2759"/>
<gene>
    <name evidence="4" type="primary">LOC109470905</name>
</gene>
<dbReference type="Proteomes" id="UP000515135">
    <property type="component" value="Unplaced"/>
</dbReference>
<evidence type="ECO:0000259" key="2">
    <source>
        <dbReference type="PROSITE" id="PS01186"/>
    </source>
</evidence>